<keyword evidence="2" id="KW-1185">Reference proteome</keyword>
<dbReference type="EMBL" id="CP041690">
    <property type="protein sequence ID" value="QEE19125.1"/>
    <property type="molecule type" value="Genomic_DNA"/>
</dbReference>
<evidence type="ECO:0000313" key="2">
    <source>
        <dbReference type="Proteomes" id="UP000321062"/>
    </source>
</evidence>
<dbReference type="AlphaFoldDB" id="A0A5B9DJQ7"/>
<dbReference type="KEGG" id="yti:FNA67_02570"/>
<reference evidence="1 2" key="1">
    <citation type="journal article" date="2015" name="Int. J. Syst. Evol. Microbiol.">
        <title>Youhaiella tibetensis gen. nov., sp. nov., isolated from subsurface sediment.</title>
        <authorList>
            <person name="Wang Y.X."/>
            <person name="Huang F.Q."/>
            <person name="Nogi Y."/>
            <person name="Pang S.J."/>
            <person name="Wang P.K."/>
            <person name="Lv J."/>
        </authorList>
    </citation>
    <scope>NUCLEOTIDE SEQUENCE [LARGE SCALE GENOMIC DNA]</scope>
    <source>
        <strain evidence="2">fig4</strain>
    </source>
</reference>
<proteinExistence type="predicted"/>
<dbReference type="Proteomes" id="UP000321062">
    <property type="component" value="Chromosome"/>
</dbReference>
<name>A0A5B9DJQ7_9HYPH</name>
<sequence>MTVHIRRRLTPALTKNLLLGIEDRLHAGALKAFEVVRDHCGLKDKRRARGGEGQLRFRMLEEAFEDACLEQGWTLLEGGIIPRTDLKVFQPFLRREIDGQGIILGLAAMPEPGTLPSKNKSRSAAVNLNYYLTPRLDLDDHGPKIGDLFALLLFSRDRARGGRIEEIAVGVIDAEYDSYLFYEPLDKFLKAGKDETPEAHGLPPSNAAESGVKLRDRVIPFVPPEAAGPDEDTGTK</sequence>
<dbReference type="OrthoDB" id="7554161at2"/>
<dbReference type="RefSeq" id="WP_147654950.1">
    <property type="nucleotide sequence ID" value="NZ_BMFM01000001.1"/>
</dbReference>
<gene>
    <name evidence="1" type="ORF">FNA67_02570</name>
</gene>
<evidence type="ECO:0000313" key="1">
    <source>
        <dbReference type="EMBL" id="QEE19125.1"/>
    </source>
</evidence>
<organism evidence="1 2">
    <name type="scientific">Paradevosia tibetensis</name>
    <dbReference type="NCBI Taxonomy" id="1447062"/>
    <lineage>
        <taxon>Bacteria</taxon>
        <taxon>Pseudomonadati</taxon>
        <taxon>Pseudomonadota</taxon>
        <taxon>Alphaproteobacteria</taxon>
        <taxon>Hyphomicrobiales</taxon>
        <taxon>Devosiaceae</taxon>
        <taxon>Paradevosia</taxon>
    </lineage>
</organism>
<protein>
    <submittedName>
        <fullName evidence="1">Uncharacterized protein</fullName>
    </submittedName>
</protein>
<accession>A0A5B9DJQ7</accession>